<comment type="caution">
    <text evidence="11">The sequence shown here is derived from an EMBL/GenBank/DDBJ whole genome shotgun (WGS) entry which is preliminary data.</text>
</comment>
<dbReference type="CDD" id="cd02661">
    <property type="entry name" value="Peptidase_C19E"/>
    <property type="match status" value="1"/>
</dbReference>
<dbReference type="InterPro" id="IPR018200">
    <property type="entry name" value="USP_CS"/>
</dbReference>
<dbReference type="InterPro" id="IPR038765">
    <property type="entry name" value="Papain-like_cys_pep_sf"/>
</dbReference>
<dbReference type="GO" id="GO:0004843">
    <property type="term" value="F:cysteine-type deubiquitinase activity"/>
    <property type="evidence" value="ECO:0007669"/>
    <property type="project" value="UniProtKB-UniRule"/>
</dbReference>
<feature type="chain" id="PRO_5016322723" description="Ubiquitin carboxyl-terminal hydrolase" evidence="9">
    <location>
        <begin position="23"/>
        <end position="651"/>
    </location>
</feature>
<dbReference type="AlphaFoldDB" id="A0A314Y1R2"/>
<evidence type="ECO:0000256" key="4">
    <source>
        <dbReference type="ARBA" id="ARBA00022786"/>
    </source>
</evidence>
<dbReference type="STRING" id="2094558.A0A314Y1R2"/>
<dbReference type="PANTHER" id="PTHR24006:SF758">
    <property type="entry name" value="UBIQUITIN CARBOXYL-TERMINAL HYDROLASE 36"/>
    <property type="match status" value="1"/>
</dbReference>
<evidence type="ECO:0000256" key="9">
    <source>
        <dbReference type="SAM" id="SignalP"/>
    </source>
</evidence>
<feature type="compositionally biased region" description="Polar residues" evidence="8">
    <location>
        <begin position="502"/>
        <end position="528"/>
    </location>
</feature>
<keyword evidence="5 7" id="KW-0378">Hydrolase</keyword>
<dbReference type="InterPro" id="IPR028889">
    <property type="entry name" value="USP"/>
</dbReference>
<evidence type="ECO:0000256" key="3">
    <source>
        <dbReference type="ARBA" id="ARBA00022670"/>
    </source>
</evidence>
<comment type="similarity">
    <text evidence="2 7">Belongs to the peptidase C19 family.</text>
</comment>
<feature type="compositionally biased region" description="Polar residues" evidence="8">
    <location>
        <begin position="439"/>
        <end position="451"/>
    </location>
</feature>
<dbReference type="Pfam" id="PF00443">
    <property type="entry name" value="UCH"/>
    <property type="match status" value="1"/>
</dbReference>
<dbReference type="GO" id="GO:0005634">
    <property type="term" value="C:nucleus"/>
    <property type="evidence" value="ECO:0007669"/>
    <property type="project" value="TreeGrafter"/>
</dbReference>
<comment type="function">
    <text evidence="7">Recognizes and hydrolyzes the peptide bond at the C-terminal Gly of ubiquitin. Involved in the processing of poly-ubiquitin precursors as well as that of ubiquitinated proteins.</text>
</comment>
<evidence type="ECO:0000256" key="7">
    <source>
        <dbReference type="RuleBase" id="RU366025"/>
    </source>
</evidence>
<dbReference type="Proteomes" id="UP000250321">
    <property type="component" value="Unassembled WGS sequence"/>
</dbReference>
<comment type="catalytic activity">
    <reaction evidence="1 7">
        <text>Thiol-dependent hydrolysis of ester, thioester, amide, peptide and isopeptide bonds formed by the C-terminal Gly of ubiquitin (a 76-residue protein attached to proteins as an intracellular targeting signal).</text>
        <dbReference type="EC" id="3.4.19.12"/>
    </reaction>
</comment>
<evidence type="ECO:0000259" key="10">
    <source>
        <dbReference type="PROSITE" id="PS50235"/>
    </source>
</evidence>
<dbReference type="GO" id="GO:0006508">
    <property type="term" value="P:proteolysis"/>
    <property type="evidence" value="ECO:0007669"/>
    <property type="project" value="UniProtKB-KW"/>
</dbReference>
<keyword evidence="3 7" id="KW-0645">Protease</keyword>
<dbReference type="PANTHER" id="PTHR24006">
    <property type="entry name" value="UBIQUITIN CARBOXYL-TERMINAL HYDROLASE"/>
    <property type="match status" value="1"/>
</dbReference>
<keyword evidence="9" id="KW-0732">Signal</keyword>
<feature type="region of interest" description="Disordered" evidence="8">
    <location>
        <begin position="439"/>
        <end position="598"/>
    </location>
</feature>
<evidence type="ECO:0000313" key="12">
    <source>
        <dbReference type="Proteomes" id="UP000250321"/>
    </source>
</evidence>
<dbReference type="PROSITE" id="PS00972">
    <property type="entry name" value="USP_1"/>
    <property type="match status" value="1"/>
</dbReference>
<evidence type="ECO:0000313" key="11">
    <source>
        <dbReference type="EMBL" id="PQP98788.1"/>
    </source>
</evidence>
<dbReference type="EC" id="3.4.19.12" evidence="7"/>
<feature type="domain" description="USP" evidence="10">
    <location>
        <begin position="111"/>
        <end position="434"/>
    </location>
</feature>
<dbReference type="PROSITE" id="PS50235">
    <property type="entry name" value="USP_3"/>
    <property type="match status" value="1"/>
</dbReference>
<proteinExistence type="inferred from homology"/>
<reference evidence="11 12" key="1">
    <citation type="submission" date="2018-02" db="EMBL/GenBank/DDBJ databases">
        <title>Draft genome of wild Prunus yedoensis var. nudiflora.</title>
        <authorList>
            <person name="Baek S."/>
            <person name="Kim J.-H."/>
            <person name="Choi K."/>
            <person name="Kim G.-B."/>
            <person name="Cho A."/>
            <person name="Jang H."/>
            <person name="Shin C.-H."/>
            <person name="Yu H.-J."/>
            <person name="Mun J.-H."/>
        </authorList>
    </citation>
    <scope>NUCLEOTIDE SEQUENCE [LARGE SCALE GENOMIC DNA]</scope>
    <source>
        <strain evidence="12">cv. Jeju island</strain>
        <tissue evidence="11">Leaf</tissue>
    </source>
</reference>
<evidence type="ECO:0000256" key="6">
    <source>
        <dbReference type="ARBA" id="ARBA00022807"/>
    </source>
</evidence>
<accession>A0A314Y1R2</accession>
<keyword evidence="12" id="KW-1185">Reference proteome</keyword>
<evidence type="ECO:0000256" key="1">
    <source>
        <dbReference type="ARBA" id="ARBA00000707"/>
    </source>
</evidence>
<keyword evidence="6 7" id="KW-0788">Thiol protease</keyword>
<dbReference type="InterPro" id="IPR050164">
    <property type="entry name" value="Peptidase_C19"/>
</dbReference>
<dbReference type="InterPro" id="IPR001394">
    <property type="entry name" value="Peptidase_C19_UCH"/>
</dbReference>
<sequence>MSSSQKCVILTKLFACLACALTARHRKACVLACEAELREEEEDACVWALEIGERYAIGVVVVEALFRTEQQQQQNGVVRWSSSTLMGLQFQLQMSWQPSLLSHKRKTGPPLGLTNLGNSCYLNSVLQCLTYTPPLANFCLRNQHTSLCDSSDAERKRDCPFCILEKRIVRSLSLDLSLDAPRKIQSCLRIFSEHFRCGRQEDAHEFLRYVIDACHNTCLRLKKLRRTASSNGNGNVANGIGNGTTTTSTVVKEIFGGALQSQVKCLSCGTESNKVDEIMDISLDVFHSNSVKDALQRFFQPELLDGQNKYKCESCNKLVAARKQMSILQAPNVLVIQLKRFEGIFGGKIDKSISFEDVLVLSSFMCKASQDLRPDYKLFGTIVHSGFSPESGHYYAYIKDAMGRWYRCNDSFVSLSTLQEVLSEKVYILFFSRTNQRPAASTASNGVSSRDCNGREKSKSPKPALPQKGAQTKPYEQSSWKDISAISKVDKAPSSPRMKFNISGNSSTKRAPATNNGKFACKNQSLGSNGERAPGTDNGKVAHKNQSLGSNGERPRATDNGKIAYKDESFRSDGERTPPTDNGKIAHKNLSLGSNGIGTRDRLTAGEVPDHSELDNSGLHGHSGVSGPKENLKIHAFCLHVMINPRQKLKD</sequence>
<dbReference type="SUPFAM" id="SSF54001">
    <property type="entry name" value="Cysteine proteinases"/>
    <property type="match status" value="1"/>
</dbReference>
<evidence type="ECO:0000256" key="5">
    <source>
        <dbReference type="ARBA" id="ARBA00022801"/>
    </source>
</evidence>
<feature type="compositionally biased region" description="Basic and acidic residues" evidence="8">
    <location>
        <begin position="553"/>
        <end position="578"/>
    </location>
</feature>
<organism evidence="11 12">
    <name type="scientific">Prunus yedoensis var. nudiflora</name>
    <dbReference type="NCBI Taxonomy" id="2094558"/>
    <lineage>
        <taxon>Eukaryota</taxon>
        <taxon>Viridiplantae</taxon>
        <taxon>Streptophyta</taxon>
        <taxon>Embryophyta</taxon>
        <taxon>Tracheophyta</taxon>
        <taxon>Spermatophyta</taxon>
        <taxon>Magnoliopsida</taxon>
        <taxon>eudicotyledons</taxon>
        <taxon>Gunneridae</taxon>
        <taxon>Pentapetalae</taxon>
        <taxon>rosids</taxon>
        <taxon>fabids</taxon>
        <taxon>Rosales</taxon>
        <taxon>Rosaceae</taxon>
        <taxon>Amygdaloideae</taxon>
        <taxon>Amygdaleae</taxon>
        <taxon>Prunus</taxon>
    </lineage>
</organism>
<name>A0A314Y1R2_PRUYE</name>
<dbReference type="Gene3D" id="3.90.70.10">
    <property type="entry name" value="Cysteine proteinases"/>
    <property type="match status" value="1"/>
</dbReference>
<dbReference type="EMBL" id="PJQY01001869">
    <property type="protein sequence ID" value="PQP98788.1"/>
    <property type="molecule type" value="Genomic_DNA"/>
</dbReference>
<dbReference type="OrthoDB" id="420187at2759"/>
<dbReference type="GO" id="GO:0005829">
    <property type="term" value="C:cytosol"/>
    <property type="evidence" value="ECO:0007669"/>
    <property type="project" value="TreeGrafter"/>
</dbReference>
<feature type="signal peptide" evidence="9">
    <location>
        <begin position="1"/>
        <end position="22"/>
    </location>
</feature>
<evidence type="ECO:0000256" key="8">
    <source>
        <dbReference type="SAM" id="MobiDB-lite"/>
    </source>
</evidence>
<protein>
    <recommendedName>
        <fullName evidence="7">Ubiquitin carboxyl-terminal hydrolase</fullName>
        <ecNumber evidence="7">3.4.19.12</ecNumber>
    </recommendedName>
</protein>
<dbReference type="PROSITE" id="PS00973">
    <property type="entry name" value="USP_2"/>
    <property type="match status" value="1"/>
</dbReference>
<evidence type="ECO:0000256" key="2">
    <source>
        <dbReference type="ARBA" id="ARBA00009085"/>
    </source>
</evidence>
<dbReference type="FunFam" id="3.90.70.10:FF:000118">
    <property type="entry name" value="Ubiquitin carboxyl-terminal hydrolase 25"/>
    <property type="match status" value="1"/>
</dbReference>
<gene>
    <name evidence="11" type="ORF">Pyn_35552</name>
</gene>
<dbReference type="GO" id="GO:0016579">
    <property type="term" value="P:protein deubiquitination"/>
    <property type="evidence" value="ECO:0007669"/>
    <property type="project" value="InterPro"/>
</dbReference>
<keyword evidence="4 7" id="KW-0833">Ubl conjugation pathway</keyword>